<comment type="function">
    <text evidence="7">Toxic component of a toxin-antitoxin (TA) system. An RNase.</text>
</comment>
<dbReference type="InterPro" id="IPR044153">
    <property type="entry name" value="PIN_Pae0151-like"/>
</dbReference>
<proteinExistence type="inferred from homology"/>
<evidence type="ECO:0000313" key="10">
    <source>
        <dbReference type="Proteomes" id="UP000036334"/>
    </source>
</evidence>
<keyword evidence="5 7" id="KW-0378">Hydrolase</keyword>
<feature type="binding site" evidence="7">
    <location>
        <position position="6"/>
    </location>
    <ligand>
        <name>Mg(2+)</name>
        <dbReference type="ChEBI" id="CHEBI:18420"/>
    </ligand>
</feature>
<dbReference type="InterPro" id="IPR002716">
    <property type="entry name" value="PIN_dom"/>
</dbReference>
<evidence type="ECO:0000256" key="4">
    <source>
        <dbReference type="ARBA" id="ARBA00022723"/>
    </source>
</evidence>
<evidence type="ECO:0000259" key="8">
    <source>
        <dbReference type="Pfam" id="PF01850"/>
    </source>
</evidence>
<dbReference type="AlphaFoldDB" id="A0A0I9VG28"/>
<keyword evidence="10" id="KW-1185">Reference proteome</keyword>
<feature type="binding site" evidence="7">
    <location>
        <position position="102"/>
    </location>
    <ligand>
        <name>Mg(2+)</name>
        <dbReference type="ChEBI" id="CHEBI:18420"/>
    </ligand>
</feature>
<keyword evidence="2 7" id="KW-1277">Toxin-antitoxin system</keyword>
<dbReference type="GO" id="GO:0004540">
    <property type="term" value="F:RNA nuclease activity"/>
    <property type="evidence" value="ECO:0007669"/>
    <property type="project" value="InterPro"/>
</dbReference>
<dbReference type="EC" id="3.1.-.-" evidence="7"/>
<dbReference type="HAMAP" id="MF_00265">
    <property type="entry name" value="VapC_Nob1"/>
    <property type="match status" value="1"/>
</dbReference>
<gene>
    <name evidence="7" type="primary">vapC</name>
    <name evidence="9" type="ORF">ABH38_10220</name>
</gene>
<keyword evidence="7" id="KW-0800">Toxin</keyword>
<evidence type="ECO:0000256" key="3">
    <source>
        <dbReference type="ARBA" id="ARBA00022722"/>
    </source>
</evidence>
<dbReference type="CDD" id="cd09873">
    <property type="entry name" value="PIN_Pae0151-like"/>
    <property type="match status" value="1"/>
</dbReference>
<reference evidence="9 10" key="1">
    <citation type="submission" date="2015-05" db="EMBL/GenBank/DDBJ databases">
        <title>Genome sequence of Mycobacterium haemophilum.</title>
        <authorList>
            <person name="Greninger A.L."/>
            <person name="Cunningham G."/>
            <person name="Miller S."/>
        </authorList>
    </citation>
    <scope>NUCLEOTIDE SEQUENCE [LARGE SCALE GENOMIC DNA]</scope>
    <source>
        <strain evidence="10">UC1</strain>
    </source>
</reference>
<keyword evidence="3 7" id="KW-0540">Nuclease</keyword>
<comment type="caution">
    <text evidence="9">The sequence shown here is derived from an EMBL/GenBank/DDBJ whole genome shotgun (WGS) entry which is preliminary data.</text>
</comment>
<dbReference type="InterPro" id="IPR022907">
    <property type="entry name" value="VapC_family"/>
</dbReference>
<dbReference type="Gene3D" id="3.40.50.1010">
    <property type="entry name" value="5'-nuclease"/>
    <property type="match status" value="1"/>
</dbReference>
<dbReference type="RefSeq" id="WP_047314068.1">
    <property type="nucleotide sequence ID" value="NZ_LDPQ01000004.1"/>
</dbReference>
<comment type="cofactor">
    <cofactor evidence="1 7">
        <name>Mg(2+)</name>
        <dbReference type="ChEBI" id="CHEBI:18420"/>
    </cofactor>
</comment>
<dbReference type="GO" id="GO:0016787">
    <property type="term" value="F:hydrolase activity"/>
    <property type="evidence" value="ECO:0007669"/>
    <property type="project" value="UniProtKB-KW"/>
</dbReference>
<evidence type="ECO:0000313" key="9">
    <source>
        <dbReference type="EMBL" id="KLO36789.1"/>
    </source>
</evidence>
<dbReference type="Pfam" id="PF01850">
    <property type="entry name" value="PIN"/>
    <property type="match status" value="1"/>
</dbReference>
<evidence type="ECO:0000256" key="7">
    <source>
        <dbReference type="HAMAP-Rule" id="MF_00265"/>
    </source>
</evidence>
<accession>A0A0I9VG28</accession>
<name>A0A0I9VG28_9MYCO</name>
<evidence type="ECO:0000256" key="5">
    <source>
        <dbReference type="ARBA" id="ARBA00022801"/>
    </source>
</evidence>
<keyword evidence="6 7" id="KW-0460">Magnesium</keyword>
<evidence type="ECO:0000256" key="2">
    <source>
        <dbReference type="ARBA" id="ARBA00022649"/>
    </source>
</evidence>
<protein>
    <recommendedName>
        <fullName evidence="7">Ribonuclease VapC</fullName>
        <shortName evidence="7">RNase VapC</shortName>
        <ecNumber evidence="7">3.1.-.-</ecNumber>
    </recommendedName>
    <alternativeName>
        <fullName evidence="7">Toxin VapC</fullName>
    </alternativeName>
</protein>
<dbReference type="GO" id="GO:0090729">
    <property type="term" value="F:toxin activity"/>
    <property type="evidence" value="ECO:0007669"/>
    <property type="project" value="UniProtKB-KW"/>
</dbReference>
<dbReference type="EMBL" id="LDPR01000007">
    <property type="protein sequence ID" value="KLO36789.1"/>
    <property type="molecule type" value="Genomic_DNA"/>
</dbReference>
<dbReference type="OrthoDB" id="1524147at2"/>
<evidence type="ECO:0000256" key="6">
    <source>
        <dbReference type="ARBA" id="ARBA00022842"/>
    </source>
</evidence>
<comment type="similarity">
    <text evidence="7">Belongs to the PINc/VapC protein family.</text>
</comment>
<dbReference type="PATRIC" id="fig|29311.18.peg.3214"/>
<sequence length="144" mass="15802">MRLLVDTSVLIKWFHDAGESELAEARAIRDAHVRSELDAHVLDLAIYEVGNVLVRALKWTARDVGDQLDDLLEIVGPPLVMSKAWLREAAVLAERHALSFYDASWAATAAALRIPLVSADRRLLAAGLAETPSAVVDQLNLKIQ</sequence>
<evidence type="ECO:0000256" key="1">
    <source>
        <dbReference type="ARBA" id="ARBA00001946"/>
    </source>
</evidence>
<dbReference type="PANTHER" id="PTHR35901:SF1">
    <property type="entry name" value="EXONUCLEASE VAPC9"/>
    <property type="match status" value="1"/>
</dbReference>
<feature type="domain" description="PIN" evidence="8">
    <location>
        <begin position="4"/>
        <end position="124"/>
    </location>
</feature>
<dbReference type="Proteomes" id="UP000036334">
    <property type="component" value="Unassembled WGS sequence"/>
</dbReference>
<keyword evidence="4 7" id="KW-0479">Metal-binding</keyword>
<dbReference type="GO" id="GO:0000287">
    <property type="term" value="F:magnesium ion binding"/>
    <property type="evidence" value="ECO:0007669"/>
    <property type="project" value="UniProtKB-UniRule"/>
</dbReference>
<dbReference type="InterPro" id="IPR029060">
    <property type="entry name" value="PIN-like_dom_sf"/>
</dbReference>
<dbReference type="SUPFAM" id="SSF88723">
    <property type="entry name" value="PIN domain-like"/>
    <property type="match status" value="1"/>
</dbReference>
<dbReference type="PANTHER" id="PTHR35901">
    <property type="entry name" value="RIBONUCLEASE VAPC3"/>
    <property type="match status" value="1"/>
</dbReference>
<organism evidence="9 10">
    <name type="scientific">Mycobacterium haemophilum</name>
    <dbReference type="NCBI Taxonomy" id="29311"/>
    <lineage>
        <taxon>Bacteria</taxon>
        <taxon>Bacillati</taxon>
        <taxon>Actinomycetota</taxon>
        <taxon>Actinomycetes</taxon>
        <taxon>Mycobacteriales</taxon>
        <taxon>Mycobacteriaceae</taxon>
        <taxon>Mycobacterium</taxon>
    </lineage>
</organism>
<dbReference type="InterPro" id="IPR051619">
    <property type="entry name" value="TypeII_TA_RNase_PINc/VapC"/>
</dbReference>